<name>A0A448XFB9_9PLAT</name>
<evidence type="ECO:0000313" key="2">
    <source>
        <dbReference type="Proteomes" id="UP000784294"/>
    </source>
</evidence>
<dbReference type="Proteomes" id="UP000784294">
    <property type="component" value="Unassembled WGS sequence"/>
</dbReference>
<organism evidence="1 2">
    <name type="scientific">Protopolystoma xenopodis</name>
    <dbReference type="NCBI Taxonomy" id="117903"/>
    <lineage>
        <taxon>Eukaryota</taxon>
        <taxon>Metazoa</taxon>
        <taxon>Spiralia</taxon>
        <taxon>Lophotrochozoa</taxon>
        <taxon>Platyhelminthes</taxon>
        <taxon>Monogenea</taxon>
        <taxon>Polyopisthocotylea</taxon>
        <taxon>Polystomatidea</taxon>
        <taxon>Polystomatidae</taxon>
        <taxon>Protopolystoma</taxon>
    </lineage>
</organism>
<evidence type="ECO:0000313" key="1">
    <source>
        <dbReference type="EMBL" id="VEL35437.1"/>
    </source>
</evidence>
<reference evidence="1" key="1">
    <citation type="submission" date="2018-11" db="EMBL/GenBank/DDBJ databases">
        <authorList>
            <consortium name="Pathogen Informatics"/>
        </authorList>
    </citation>
    <scope>NUCLEOTIDE SEQUENCE</scope>
</reference>
<gene>
    <name evidence="1" type="ORF">PXEA_LOCUS28877</name>
</gene>
<dbReference type="AlphaFoldDB" id="A0A448XFB9"/>
<comment type="caution">
    <text evidence="1">The sequence shown here is derived from an EMBL/GenBank/DDBJ whole genome shotgun (WGS) entry which is preliminary data.</text>
</comment>
<protein>
    <submittedName>
        <fullName evidence="1">Uncharacterized protein</fullName>
    </submittedName>
</protein>
<accession>A0A448XFB9</accession>
<keyword evidence="2" id="KW-1185">Reference proteome</keyword>
<sequence>MGVANVIIEIKPYNDNKTRPTLIDACSVIGRLPHDFAPFNCYPVSNWRGKICFDHQHKLVYMAVSLGHEAYPNRQIWLDASIQLN</sequence>
<proteinExistence type="predicted"/>
<dbReference type="EMBL" id="CAAALY010249853">
    <property type="protein sequence ID" value="VEL35437.1"/>
    <property type="molecule type" value="Genomic_DNA"/>
</dbReference>